<feature type="compositionally biased region" description="Gly residues" evidence="1">
    <location>
        <begin position="115"/>
        <end position="125"/>
    </location>
</feature>
<reference evidence="2" key="2">
    <citation type="submission" date="2005-07" db="EMBL/GenBank/DDBJ databases">
        <authorList>
            <person name="Mural R.J."/>
            <person name="Li P.W."/>
            <person name="Adams M.D."/>
            <person name="Amanatides P.G."/>
            <person name="Baden-Tillson H."/>
            <person name="Barnstead M."/>
            <person name="Chin S.H."/>
            <person name="Dew I."/>
            <person name="Evans C.A."/>
            <person name="Ferriera S."/>
            <person name="Flanigan M."/>
            <person name="Fosler C."/>
            <person name="Glodek A."/>
            <person name="Gu Z."/>
            <person name="Holt R.A."/>
            <person name="Jennings D."/>
            <person name="Kraft C.L."/>
            <person name="Lu F."/>
            <person name="Nguyen T."/>
            <person name="Nusskern D.R."/>
            <person name="Pfannkoch C.M."/>
            <person name="Sitter C."/>
            <person name="Sutton G.G."/>
            <person name="Venter J.C."/>
            <person name="Wang Z."/>
            <person name="Woodage T."/>
            <person name="Zheng X.H."/>
            <person name="Zhong F."/>
        </authorList>
    </citation>
    <scope>NUCLEOTIDE SEQUENCE</scope>
    <source>
        <strain evidence="2">BN</strain>
    </source>
</reference>
<dbReference type="EMBL" id="CH474029">
    <property type="protein sequence ID" value="EDL89195.1"/>
    <property type="molecule type" value="Genomic_DNA"/>
</dbReference>
<dbReference type="Proteomes" id="UP000234681">
    <property type="component" value="Chromosome 7"/>
</dbReference>
<name>A6K8C3_RAT</name>
<dbReference type="AlphaFoldDB" id="A6K8C3"/>
<evidence type="ECO:0000256" key="1">
    <source>
        <dbReference type="SAM" id="MobiDB-lite"/>
    </source>
</evidence>
<dbReference type="EMBL" id="CH474029">
    <property type="protein sequence ID" value="EDL89196.1"/>
    <property type="molecule type" value="Genomic_DNA"/>
</dbReference>
<reference evidence="3" key="3">
    <citation type="submission" date="2005-09" db="EMBL/GenBank/DDBJ databases">
        <authorList>
            <person name="Mural R.J."/>
            <person name="Li P.W."/>
            <person name="Adams M.D."/>
            <person name="Amanatides P.G."/>
            <person name="Baden-Tillson H."/>
            <person name="Barnstead M."/>
            <person name="Chin S.H."/>
            <person name="Dew I."/>
            <person name="Evans C.A."/>
            <person name="Ferriera S."/>
            <person name="Flanigan M."/>
            <person name="Fosler C."/>
            <person name="Glodek A."/>
            <person name="Gu Z."/>
            <person name="Holt R.A."/>
            <person name="Jennings D."/>
            <person name="Kraft C.L."/>
            <person name="Lu F."/>
            <person name="Nguyen T."/>
            <person name="Nusskern D.R."/>
            <person name="Pfannkoch C.M."/>
            <person name="Sitter C."/>
            <person name="Sutton G.G."/>
            <person name="Venter J.C."/>
            <person name="Wang Z."/>
            <person name="Woodage T."/>
            <person name="Zheng X.H."/>
            <person name="Zhong F."/>
        </authorList>
    </citation>
    <scope>NUCLEOTIDE SEQUENCE [LARGE SCALE GENOMIC DNA]</scope>
    <source>
        <strain>BN</strain>
        <strain evidence="3">Sprague-Dawley</strain>
    </source>
</reference>
<reference evidence="2" key="1">
    <citation type="journal article" date="2005" name="Genome Res.">
        <title>Gene and alternative splicing annotation with AIR.</title>
        <authorList>
            <person name="Florea L."/>
            <person name="Di Francesco V."/>
            <person name="Miller J."/>
            <person name="Turner R."/>
            <person name="Yao A."/>
            <person name="Harris M."/>
            <person name="Walenz B."/>
            <person name="Mobarry C."/>
            <person name="Merkulov G.V."/>
            <person name="Charlab R."/>
            <person name="Dew I."/>
            <person name="Deng Z."/>
            <person name="Istrail S."/>
            <person name="Li P."/>
            <person name="Sutton G."/>
        </authorList>
    </citation>
    <scope>NUCLEOTIDE SEQUENCE</scope>
    <source>
        <strain evidence="2">BN</strain>
    </source>
</reference>
<gene>
    <name evidence="2 4" type="primary">Map2k2</name>
    <name evidence="2" type="ORF">rCG_29364</name>
</gene>
<evidence type="ECO:0000313" key="4">
    <source>
        <dbReference type="RGD" id="61888"/>
    </source>
</evidence>
<dbReference type="RGD" id="61888">
    <property type="gene designation" value="Map2k2"/>
</dbReference>
<proteinExistence type="predicted"/>
<keyword evidence="2" id="KW-0808">Transferase</keyword>
<organism evidence="2 3">
    <name type="scientific">Rattus norvegicus</name>
    <name type="common">Rat</name>
    <dbReference type="NCBI Taxonomy" id="10116"/>
    <lineage>
        <taxon>Eukaryota</taxon>
        <taxon>Metazoa</taxon>
        <taxon>Chordata</taxon>
        <taxon>Craniata</taxon>
        <taxon>Vertebrata</taxon>
        <taxon>Euteleostomi</taxon>
        <taxon>Mammalia</taxon>
        <taxon>Eutheria</taxon>
        <taxon>Euarchontoglires</taxon>
        <taxon>Glires</taxon>
        <taxon>Rodentia</taxon>
        <taxon>Myomorpha</taxon>
        <taxon>Muroidea</taxon>
        <taxon>Muridae</taxon>
        <taxon>Murinae</taxon>
        <taxon>Rattus</taxon>
    </lineage>
</organism>
<accession>A6K8C3</accession>
<evidence type="ECO:0000313" key="3">
    <source>
        <dbReference type="Proteomes" id="UP000234681"/>
    </source>
</evidence>
<dbReference type="GO" id="GO:0016301">
    <property type="term" value="F:kinase activity"/>
    <property type="evidence" value="ECO:0007669"/>
    <property type="project" value="UniProtKB-KW"/>
</dbReference>
<protein>
    <submittedName>
        <fullName evidence="2">Mitogen activated protein kinase kinase 2, isoform CRA_e</fullName>
    </submittedName>
</protein>
<evidence type="ECO:0000313" key="2">
    <source>
        <dbReference type="EMBL" id="EDL89196.1"/>
    </source>
</evidence>
<feature type="region of interest" description="Disordered" evidence="1">
    <location>
        <begin position="82"/>
        <end position="125"/>
    </location>
</feature>
<sequence length="125" mass="13165">MQNPAAEAAQHTHAYCSVTAIAQQSVSLSLWAQRPPLGTAVVCVVAGDLCLCIWKSKQSGEREKTAAVLLAHCLLVTSLSRWKKGRPRDSKQCPSSPAPAVQTRPPSLHPSRGCGSRGPVGLQGA</sequence>
<keyword evidence="2" id="KW-0418">Kinase</keyword>